<accession>A0A6I2RID3</accession>
<dbReference type="NCBIfam" id="NF045971">
    <property type="entry name" value="conju_CD1110"/>
    <property type="match status" value="1"/>
</dbReference>
<dbReference type="EMBL" id="JAQLWV010000040">
    <property type="protein sequence ID" value="MDB7935265.1"/>
    <property type="molecule type" value="Genomic_DNA"/>
</dbReference>
<evidence type="ECO:0000313" key="3">
    <source>
        <dbReference type="EMBL" id="MSB50585.1"/>
    </source>
</evidence>
<reference evidence="3 4" key="1">
    <citation type="journal article" date="2019" name="Nat. Med.">
        <title>A library of human gut bacterial isolates paired with longitudinal multiomics data enables mechanistic microbiome research.</title>
        <authorList>
            <person name="Poyet M."/>
            <person name="Groussin M."/>
            <person name="Gibbons S.M."/>
            <person name="Avila-Pacheco J."/>
            <person name="Jiang X."/>
            <person name="Kearney S.M."/>
            <person name="Perrotta A.R."/>
            <person name="Berdy B."/>
            <person name="Zhao S."/>
            <person name="Lieberman T.D."/>
            <person name="Swanson P.K."/>
            <person name="Smith M."/>
            <person name="Roesemann S."/>
            <person name="Alexander J.E."/>
            <person name="Rich S.A."/>
            <person name="Livny J."/>
            <person name="Vlamakis H."/>
            <person name="Clish C."/>
            <person name="Bullock K."/>
            <person name="Deik A."/>
            <person name="Scott J."/>
            <person name="Pierce K.A."/>
            <person name="Xavier R.J."/>
            <person name="Alm E.J."/>
        </authorList>
    </citation>
    <scope>NUCLEOTIDE SEQUENCE [LARGE SCALE GENOMIC DNA]</scope>
    <source>
        <strain evidence="3 4">BIOML-A5</strain>
    </source>
</reference>
<name>A0A6I2RID3_FLAPL</name>
<dbReference type="AlphaFoldDB" id="A0A6I2RID3"/>
<evidence type="ECO:0000313" key="4">
    <source>
        <dbReference type="Proteomes" id="UP000429811"/>
    </source>
</evidence>
<feature type="domain" description="Helicase HerA central" evidence="1">
    <location>
        <begin position="428"/>
        <end position="524"/>
    </location>
</feature>
<protein>
    <submittedName>
        <fullName evidence="3">DUF87 domain-containing protein</fullName>
    </submittedName>
</protein>
<organism evidence="3 4">
    <name type="scientific">Flavonifractor plautii</name>
    <name type="common">Fusobacterium plautii</name>
    <dbReference type="NCBI Taxonomy" id="292800"/>
    <lineage>
        <taxon>Bacteria</taxon>
        <taxon>Bacillati</taxon>
        <taxon>Bacillota</taxon>
        <taxon>Clostridia</taxon>
        <taxon>Eubacteriales</taxon>
        <taxon>Oscillospiraceae</taxon>
        <taxon>Flavonifractor</taxon>
    </lineage>
</organism>
<dbReference type="Pfam" id="PF01935">
    <property type="entry name" value="DUF87"/>
    <property type="match status" value="1"/>
</dbReference>
<reference evidence="2" key="2">
    <citation type="submission" date="2023-01" db="EMBL/GenBank/DDBJ databases">
        <title>Human gut microbiome strain richness.</title>
        <authorList>
            <person name="Chen-Liaw A."/>
        </authorList>
    </citation>
    <scope>NUCLEOTIDE SEQUENCE</scope>
    <source>
        <strain evidence="2">1001287st1_F4_1001285I_161205</strain>
    </source>
</reference>
<dbReference type="Gene3D" id="1.10.8.730">
    <property type="match status" value="1"/>
</dbReference>
<comment type="caution">
    <text evidence="3">The sequence shown here is derived from an EMBL/GenBank/DDBJ whole genome shotgun (WGS) entry which is preliminary data.</text>
</comment>
<dbReference type="InterPro" id="IPR051162">
    <property type="entry name" value="T4SS_component"/>
</dbReference>
<dbReference type="EMBL" id="WKPO01000037">
    <property type="protein sequence ID" value="MSB50585.1"/>
    <property type="molecule type" value="Genomic_DNA"/>
</dbReference>
<evidence type="ECO:0000259" key="1">
    <source>
        <dbReference type="Pfam" id="PF01935"/>
    </source>
</evidence>
<proteinExistence type="predicted"/>
<sequence length="772" mass="87952">MRKTLTAANRGERVPFKIPRSVQQSIPIQRVWQDGIWQVNGRFSQTWRFADINYSLASYEDQRDMFTSYCGVLNSLPTDAVTKITIHNRRLNSSDFQHSVLMRECGDDLDLYRLEYNRVLTEKAAASNNLIQDKYITVSVARKNAEEARAFFHRVDADLSKNLGRLDSGAKALDTYERLRILHDFFRPGEEQFYKFDLNASMRLGHSFKDYIAPDGMKFLSDHFELGGKVGRVLFMRKYSSYIKDDMITSMADFPRTLVLSIDLLPVPTDEAVRDVQSQIMGIESDITRWQQRQNARNNFTAVVPYELEQQRAETKEFLDDLSTRDQRMVYANVTLLHMADTLEQLNADTETLLSKSLCDFSILRYQQEDGFNTALPYGLRSIDVTRTLTTEAAASLMPFRVQEIQDMGGIYCGVNAVSKNLLICNRKNLLNPHGFILGVSGSGKSFTMKEFITFIALSTNDDIIIIDAEREYGDLVRALRGIVLEISPNSRHHINPLEIARGYGMGENPVALKSELLMSICEQQMGEGQLGAFHKSIIDRCTASVYHDFIKSGGKARQPILSDWRNEIKRQPEREAQELALASELFVEGSLNMFAHETNVDIDSRIIVFDLYEMGDQLKPTALNVTMETIQNRVATNRLAGKYTWVFVDEVYLFFKYYYSAQFLYKAWKRFRKYGAALTAATQNVEECLRSETARLMFANSEFLVLLNQAATDRAELAKLLNISENQMGYVTNAEAGHGLLRVGGAIVPFANEFPRTGALYQLWNTTPTDK</sequence>
<dbReference type="Gene3D" id="3.40.50.300">
    <property type="entry name" value="P-loop containing nucleotide triphosphate hydrolases"/>
    <property type="match status" value="1"/>
</dbReference>
<dbReference type="Proteomes" id="UP000429811">
    <property type="component" value="Unassembled WGS sequence"/>
</dbReference>
<dbReference type="SUPFAM" id="SSF52540">
    <property type="entry name" value="P-loop containing nucleoside triphosphate hydrolases"/>
    <property type="match status" value="1"/>
</dbReference>
<dbReference type="PANTHER" id="PTHR30121">
    <property type="entry name" value="UNCHARACTERIZED PROTEIN YJGR-RELATED"/>
    <property type="match status" value="1"/>
</dbReference>
<dbReference type="Proteomes" id="UP001211173">
    <property type="component" value="Unassembled WGS sequence"/>
</dbReference>
<dbReference type="RefSeq" id="WP_138308568.1">
    <property type="nucleotide sequence ID" value="NZ_DAWDXJ010000044.1"/>
</dbReference>
<gene>
    <name evidence="3" type="ORF">GKE90_18125</name>
    <name evidence="2" type="ORF">PNE06_19450</name>
</gene>
<evidence type="ECO:0000313" key="2">
    <source>
        <dbReference type="EMBL" id="MDB7935265.1"/>
    </source>
</evidence>
<dbReference type="PANTHER" id="PTHR30121:SF6">
    <property type="entry name" value="SLR6007 PROTEIN"/>
    <property type="match status" value="1"/>
</dbReference>
<dbReference type="InterPro" id="IPR002789">
    <property type="entry name" value="HerA_central"/>
</dbReference>
<dbReference type="InterPro" id="IPR027417">
    <property type="entry name" value="P-loop_NTPase"/>
</dbReference>